<dbReference type="Gene3D" id="3.30.565.10">
    <property type="entry name" value="Histidine kinase-like ATPase, C-terminal domain"/>
    <property type="match status" value="1"/>
</dbReference>
<accession>A0A956NI54</accession>
<dbReference type="Pfam" id="PF02518">
    <property type="entry name" value="HATPase_c"/>
    <property type="match status" value="1"/>
</dbReference>
<name>A0A956NI54_UNCEI</name>
<dbReference type="InterPro" id="IPR003594">
    <property type="entry name" value="HATPase_dom"/>
</dbReference>
<dbReference type="PROSITE" id="PS50109">
    <property type="entry name" value="HIS_KIN"/>
    <property type="match status" value="1"/>
</dbReference>
<evidence type="ECO:0000256" key="1">
    <source>
        <dbReference type="ARBA" id="ARBA00000085"/>
    </source>
</evidence>
<dbReference type="SMART" id="SM00387">
    <property type="entry name" value="HATPase_c"/>
    <property type="match status" value="1"/>
</dbReference>
<keyword evidence="7 10" id="KW-0067">ATP-binding</keyword>
<feature type="non-terminal residue" evidence="10">
    <location>
        <position position="1"/>
    </location>
</feature>
<dbReference type="PRINTS" id="PR00344">
    <property type="entry name" value="BCTRLSENSOR"/>
</dbReference>
<dbReference type="GO" id="GO:0004673">
    <property type="term" value="F:protein histidine kinase activity"/>
    <property type="evidence" value="ECO:0007669"/>
    <property type="project" value="UniProtKB-EC"/>
</dbReference>
<comment type="catalytic activity">
    <reaction evidence="1">
        <text>ATP + protein L-histidine = ADP + protein N-phospho-L-histidine.</text>
        <dbReference type="EC" id="2.7.13.3"/>
    </reaction>
</comment>
<evidence type="ECO:0000259" key="9">
    <source>
        <dbReference type="PROSITE" id="PS50109"/>
    </source>
</evidence>
<evidence type="ECO:0000256" key="5">
    <source>
        <dbReference type="ARBA" id="ARBA00022741"/>
    </source>
</evidence>
<sequence length="160" mass="17653">PIRVEDLVQRVRTVLAPLAREHEVRIELSGPTDALLEVDAARLEQVLLNLVRNGIEASPPRGAVSLVWERRNGEHPFRFVVEDDGPGLSAEAIRRAFEPFFTTKGNGTGLGLYLSHAIVEQHHGRLLLGNCPGRGASIAVELPESEPERMHENAVLHTDH</sequence>
<evidence type="ECO:0000256" key="6">
    <source>
        <dbReference type="ARBA" id="ARBA00022777"/>
    </source>
</evidence>
<reference evidence="10" key="2">
    <citation type="journal article" date="2021" name="Microbiome">
        <title>Successional dynamics and alternative stable states in a saline activated sludge microbial community over 9 years.</title>
        <authorList>
            <person name="Wang Y."/>
            <person name="Ye J."/>
            <person name="Ju F."/>
            <person name="Liu L."/>
            <person name="Boyd J.A."/>
            <person name="Deng Y."/>
            <person name="Parks D.H."/>
            <person name="Jiang X."/>
            <person name="Yin X."/>
            <person name="Woodcroft B.J."/>
            <person name="Tyson G.W."/>
            <person name="Hugenholtz P."/>
            <person name="Polz M.F."/>
            <person name="Zhang T."/>
        </authorList>
    </citation>
    <scope>NUCLEOTIDE SEQUENCE</scope>
    <source>
        <strain evidence="10">HKST-UBA02</strain>
    </source>
</reference>
<gene>
    <name evidence="10" type="ORF">KDA27_28975</name>
</gene>
<keyword evidence="6" id="KW-0418">Kinase</keyword>
<dbReference type="InterPro" id="IPR005467">
    <property type="entry name" value="His_kinase_dom"/>
</dbReference>
<dbReference type="PANTHER" id="PTHR43065:SF10">
    <property type="entry name" value="PEROXIDE STRESS-ACTIVATED HISTIDINE KINASE MAK3"/>
    <property type="match status" value="1"/>
</dbReference>
<evidence type="ECO:0000313" key="11">
    <source>
        <dbReference type="Proteomes" id="UP000739538"/>
    </source>
</evidence>
<dbReference type="SUPFAM" id="SSF55874">
    <property type="entry name" value="ATPase domain of HSP90 chaperone/DNA topoisomerase II/histidine kinase"/>
    <property type="match status" value="1"/>
</dbReference>
<dbReference type="EC" id="2.7.13.3" evidence="2"/>
<feature type="domain" description="Histidine kinase" evidence="9">
    <location>
        <begin position="1"/>
        <end position="146"/>
    </location>
</feature>
<dbReference type="PANTHER" id="PTHR43065">
    <property type="entry name" value="SENSOR HISTIDINE KINASE"/>
    <property type="match status" value="1"/>
</dbReference>
<evidence type="ECO:0000313" key="10">
    <source>
        <dbReference type="EMBL" id="MCA9759865.1"/>
    </source>
</evidence>
<keyword evidence="5" id="KW-0547">Nucleotide-binding</keyword>
<dbReference type="AlphaFoldDB" id="A0A956NI54"/>
<dbReference type="InterPro" id="IPR004358">
    <property type="entry name" value="Sig_transdc_His_kin-like_C"/>
</dbReference>
<keyword evidence="3" id="KW-0597">Phosphoprotein</keyword>
<evidence type="ECO:0000256" key="4">
    <source>
        <dbReference type="ARBA" id="ARBA00022679"/>
    </source>
</evidence>
<keyword evidence="8" id="KW-0902">Two-component regulatory system</keyword>
<dbReference type="InterPro" id="IPR036890">
    <property type="entry name" value="HATPase_C_sf"/>
</dbReference>
<protein>
    <recommendedName>
        <fullName evidence="2">histidine kinase</fullName>
        <ecNumber evidence="2">2.7.13.3</ecNumber>
    </recommendedName>
</protein>
<proteinExistence type="predicted"/>
<evidence type="ECO:0000256" key="3">
    <source>
        <dbReference type="ARBA" id="ARBA00022553"/>
    </source>
</evidence>
<dbReference type="Proteomes" id="UP000739538">
    <property type="component" value="Unassembled WGS sequence"/>
</dbReference>
<dbReference type="GO" id="GO:0000160">
    <property type="term" value="P:phosphorelay signal transduction system"/>
    <property type="evidence" value="ECO:0007669"/>
    <property type="project" value="UniProtKB-KW"/>
</dbReference>
<evidence type="ECO:0000256" key="2">
    <source>
        <dbReference type="ARBA" id="ARBA00012438"/>
    </source>
</evidence>
<dbReference type="EMBL" id="JAGQHS010000567">
    <property type="protein sequence ID" value="MCA9759865.1"/>
    <property type="molecule type" value="Genomic_DNA"/>
</dbReference>
<comment type="caution">
    <text evidence="10">The sequence shown here is derived from an EMBL/GenBank/DDBJ whole genome shotgun (WGS) entry which is preliminary data.</text>
</comment>
<evidence type="ECO:0000256" key="8">
    <source>
        <dbReference type="ARBA" id="ARBA00023012"/>
    </source>
</evidence>
<keyword evidence="4" id="KW-0808">Transferase</keyword>
<reference evidence="10" key="1">
    <citation type="submission" date="2020-04" db="EMBL/GenBank/DDBJ databases">
        <authorList>
            <person name="Zhang T."/>
        </authorList>
    </citation>
    <scope>NUCLEOTIDE SEQUENCE</scope>
    <source>
        <strain evidence="10">HKST-UBA02</strain>
    </source>
</reference>
<dbReference type="GO" id="GO:0005524">
    <property type="term" value="F:ATP binding"/>
    <property type="evidence" value="ECO:0007669"/>
    <property type="project" value="UniProtKB-KW"/>
</dbReference>
<organism evidence="10 11">
    <name type="scientific">Eiseniibacteriota bacterium</name>
    <dbReference type="NCBI Taxonomy" id="2212470"/>
    <lineage>
        <taxon>Bacteria</taxon>
        <taxon>Candidatus Eiseniibacteriota</taxon>
    </lineage>
</organism>
<evidence type="ECO:0000256" key="7">
    <source>
        <dbReference type="ARBA" id="ARBA00022840"/>
    </source>
</evidence>